<feature type="region of interest" description="Disordered" evidence="1">
    <location>
        <begin position="70"/>
        <end position="93"/>
    </location>
</feature>
<dbReference type="OMA" id="QAKSMEN"/>
<sequence>MSESRDAAEKGDLSSAWSSLESCPKDLSETTSARTGNQLCAALGSELKEIRSRMENMQIYESSGRDYVLSGISSHSGQRATTRGDTSSDSSGFVRVYQAKSMENMVSKSHTTG</sequence>
<evidence type="ECO:0000313" key="3">
    <source>
        <dbReference type="EMBL" id="RZC50291.1"/>
    </source>
</evidence>
<protein>
    <recommendedName>
        <fullName evidence="2">VWA-Hint protein Vwaint domain-containing protein</fullName>
    </recommendedName>
</protein>
<feature type="compositionally biased region" description="Low complexity" evidence="1">
    <location>
        <begin position="81"/>
        <end position="92"/>
    </location>
</feature>
<evidence type="ECO:0000313" key="4">
    <source>
        <dbReference type="Proteomes" id="UP000316621"/>
    </source>
</evidence>
<evidence type="ECO:0000259" key="2">
    <source>
        <dbReference type="Pfam" id="PF14624"/>
    </source>
</evidence>
<evidence type="ECO:0000256" key="1">
    <source>
        <dbReference type="SAM" id="MobiDB-lite"/>
    </source>
</evidence>
<reference evidence="3 4" key="1">
    <citation type="journal article" date="2018" name="Science">
        <title>The opium poppy genome and morphinan production.</title>
        <authorList>
            <person name="Guo L."/>
            <person name="Winzer T."/>
            <person name="Yang X."/>
            <person name="Li Y."/>
            <person name="Ning Z."/>
            <person name="He Z."/>
            <person name="Teodor R."/>
            <person name="Lu Y."/>
            <person name="Bowser T.A."/>
            <person name="Graham I.A."/>
            <person name="Ye K."/>
        </authorList>
    </citation>
    <scope>NUCLEOTIDE SEQUENCE [LARGE SCALE GENOMIC DNA]</scope>
    <source>
        <strain evidence="4">cv. HN1</strain>
        <tissue evidence="3">Leaves</tissue>
    </source>
</reference>
<feature type="compositionally biased region" description="Basic and acidic residues" evidence="1">
    <location>
        <begin position="1"/>
        <end position="12"/>
    </location>
</feature>
<feature type="compositionally biased region" description="Polar residues" evidence="1">
    <location>
        <begin position="71"/>
        <end position="80"/>
    </location>
</feature>
<feature type="domain" description="VWA-Hint protein Vwaint" evidence="2">
    <location>
        <begin position="38"/>
        <end position="110"/>
    </location>
</feature>
<dbReference type="InterPro" id="IPR032838">
    <property type="entry name" value="Vwaint_dom"/>
</dbReference>
<dbReference type="EMBL" id="CM010716">
    <property type="protein sequence ID" value="RZC50291.1"/>
    <property type="molecule type" value="Genomic_DNA"/>
</dbReference>
<feature type="region of interest" description="Disordered" evidence="1">
    <location>
        <begin position="1"/>
        <end position="36"/>
    </location>
</feature>
<dbReference type="AlphaFoldDB" id="A0A4Y7IRE1"/>
<dbReference type="Proteomes" id="UP000316621">
    <property type="component" value="Chromosome 2"/>
</dbReference>
<gene>
    <name evidence="3" type="ORF">C5167_018724</name>
</gene>
<organism evidence="3 4">
    <name type="scientific">Papaver somniferum</name>
    <name type="common">Opium poppy</name>
    <dbReference type="NCBI Taxonomy" id="3469"/>
    <lineage>
        <taxon>Eukaryota</taxon>
        <taxon>Viridiplantae</taxon>
        <taxon>Streptophyta</taxon>
        <taxon>Embryophyta</taxon>
        <taxon>Tracheophyta</taxon>
        <taxon>Spermatophyta</taxon>
        <taxon>Magnoliopsida</taxon>
        <taxon>Ranunculales</taxon>
        <taxon>Papaveraceae</taxon>
        <taxon>Papaveroideae</taxon>
        <taxon>Papaver</taxon>
    </lineage>
</organism>
<proteinExistence type="predicted"/>
<keyword evidence="4" id="KW-1185">Reference proteome</keyword>
<name>A0A4Y7IRE1_PAPSO</name>
<dbReference type="STRING" id="3469.A0A4Y7IRE1"/>
<accession>A0A4Y7IRE1</accession>
<dbReference type="Pfam" id="PF14624">
    <property type="entry name" value="Vwaint"/>
    <property type="match status" value="1"/>
</dbReference>
<dbReference type="Gramene" id="RZC50291">
    <property type="protein sequence ID" value="RZC50291"/>
    <property type="gene ID" value="C5167_018724"/>
</dbReference>